<organism evidence="2">
    <name type="scientific">Culex pipiens</name>
    <name type="common">House mosquito</name>
    <dbReference type="NCBI Taxonomy" id="7175"/>
    <lineage>
        <taxon>Eukaryota</taxon>
        <taxon>Metazoa</taxon>
        <taxon>Ecdysozoa</taxon>
        <taxon>Arthropoda</taxon>
        <taxon>Hexapoda</taxon>
        <taxon>Insecta</taxon>
        <taxon>Pterygota</taxon>
        <taxon>Neoptera</taxon>
        <taxon>Endopterygota</taxon>
        <taxon>Diptera</taxon>
        <taxon>Nematocera</taxon>
        <taxon>Culicoidea</taxon>
        <taxon>Culicidae</taxon>
        <taxon>Culicinae</taxon>
        <taxon>Culicini</taxon>
        <taxon>Culex</taxon>
        <taxon>Culex</taxon>
    </lineage>
</organism>
<sequence>MTQMPQMAARSVQVRTSPSRQTSIHVCSSTITSADVWQWPSTRIFCRSSPRASWLRSRGAKSRSVSSWLLDPQPISRVKNFDSKVVVGVCINLGCVPTQTLEPLTTTFTDP</sequence>
<accession>A0A8D8EYF1</accession>
<proteinExistence type="predicted"/>
<name>A0A8D8EYF1_CULPI</name>
<dbReference type="EMBL" id="HBUE01019359">
    <property type="protein sequence ID" value="CAG6451841.1"/>
    <property type="molecule type" value="Transcribed_RNA"/>
</dbReference>
<evidence type="ECO:0000313" key="2">
    <source>
        <dbReference type="EMBL" id="CAG6451841.1"/>
    </source>
</evidence>
<reference evidence="2" key="1">
    <citation type="submission" date="2021-05" db="EMBL/GenBank/DDBJ databases">
        <authorList>
            <person name="Alioto T."/>
            <person name="Alioto T."/>
            <person name="Gomez Garrido J."/>
        </authorList>
    </citation>
    <scope>NUCLEOTIDE SEQUENCE</scope>
</reference>
<dbReference type="AlphaFoldDB" id="A0A8D8EYF1"/>
<evidence type="ECO:0000256" key="1">
    <source>
        <dbReference type="SAM" id="MobiDB-lite"/>
    </source>
</evidence>
<feature type="region of interest" description="Disordered" evidence="1">
    <location>
        <begin position="1"/>
        <end position="20"/>
    </location>
</feature>
<protein>
    <submittedName>
        <fullName evidence="2">(northern house mosquito) hypothetical protein</fullName>
    </submittedName>
</protein>